<evidence type="ECO:0000256" key="1">
    <source>
        <dbReference type="SAM" id="SignalP"/>
    </source>
</evidence>
<dbReference type="SUPFAM" id="SSF51126">
    <property type="entry name" value="Pectin lyase-like"/>
    <property type="match status" value="1"/>
</dbReference>
<evidence type="ECO:0008006" key="4">
    <source>
        <dbReference type="Google" id="ProtNLM"/>
    </source>
</evidence>
<comment type="caution">
    <text evidence="2">The sequence shown here is derived from an EMBL/GenBank/DDBJ whole genome shotgun (WGS) entry which is preliminary data.</text>
</comment>
<keyword evidence="1" id="KW-0732">Signal</keyword>
<organism evidence="2 3">
    <name type="scientific">Azohydromonas caseinilytica</name>
    <dbReference type="NCBI Taxonomy" id="2728836"/>
    <lineage>
        <taxon>Bacteria</taxon>
        <taxon>Pseudomonadati</taxon>
        <taxon>Pseudomonadota</taxon>
        <taxon>Betaproteobacteria</taxon>
        <taxon>Burkholderiales</taxon>
        <taxon>Sphaerotilaceae</taxon>
        <taxon>Azohydromonas</taxon>
    </lineage>
</organism>
<proteinExistence type="predicted"/>
<dbReference type="AlphaFoldDB" id="A0A848FEX0"/>
<dbReference type="EMBL" id="JABBFW010000023">
    <property type="protein sequence ID" value="NML17832.1"/>
    <property type="molecule type" value="Genomic_DNA"/>
</dbReference>
<feature type="signal peptide" evidence="1">
    <location>
        <begin position="1"/>
        <end position="23"/>
    </location>
</feature>
<accession>A0A848FEX0</accession>
<evidence type="ECO:0000313" key="3">
    <source>
        <dbReference type="Proteomes" id="UP000574067"/>
    </source>
</evidence>
<dbReference type="Proteomes" id="UP000574067">
    <property type="component" value="Unassembled WGS sequence"/>
</dbReference>
<sequence length="446" mass="47322">MNTKQVFRWLALTATLLPALASAATYYVRPGASGDNSGKDWANAFPTLPANLTRGDTYYIAGGLYAARTFNTPTSGSATITIRKATPADHGTSTGWSDGYGTSQAVFGGGLNFTTSNWVIDGQTGGGAANGWKGNFGIKIVERGDGNALLKVGYNSQADNVTIRHVDLVGKGSVSNSGGSYSNDGLAVYGDANVTLSYFRMTGIGRCPLFVSPRNLVVEHGWIESYNGSGAVHSEVASIWGFSGAVGDVTFRHNLVTDIRSTGGLMWDNSSNPDAKLLVYGNVFYRPAGANWERANGVIGGWTGNSGEEFHNAKVYNNAFINVDQASLSTLPRVASNNEAYNNIFYNSSSPSFSRFARHDYNHFVNSGSVQGESRGTTATDNPFVDIANLDFRLKRGTSAGMPLSAPFNIDAMGNARGADGTFERGAFEYETGAISVSAPTNLRAQ</sequence>
<name>A0A848FEX0_9BURK</name>
<reference evidence="2 3" key="1">
    <citation type="submission" date="2020-04" db="EMBL/GenBank/DDBJ databases">
        <title>Azohydromonas sp. isolated from soil.</title>
        <authorList>
            <person name="Dahal R.H."/>
        </authorList>
    </citation>
    <scope>NUCLEOTIDE SEQUENCE [LARGE SCALE GENOMIC DNA]</scope>
    <source>
        <strain evidence="2 3">G-1-1-14</strain>
    </source>
</reference>
<feature type="chain" id="PRO_5032336911" description="Parallel beta helix pectate lyase-like protein" evidence="1">
    <location>
        <begin position="24"/>
        <end position="446"/>
    </location>
</feature>
<evidence type="ECO:0000313" key="2">
    <source>
        <dbReference type="EMBL" id="NML17832.1"/>
    </source>
</evidence>
<dbReference type="InterPro" id="IPR011050">
    <property type="entry name" value="Pectin_lyase_fold/virulence"/>
</dbReference>
<keyword evidence="3" id="KW-1185">Reference proteome</keyword>
<dbReference type="RefSeq" id="WP_169162734.1">
    <property type="nucleotide sequence ID" value="NZ_JABBFW010000023.1"/>
</dbReference>
<gene>
    <name evidence="2" type="ORF">HHL10_22940</name>
</gene>
<protein>
    <recommendedName>
        <fullName evidence="4">Parallel beta helix pectate lyase-like protein</fullName>
    </recommendedName>
</protein>